<reference evidence="5" key="1">
    <citation type="submission" date="2022-08" db="UniProtKB">
        <authorList>
            <consortium name="EnsemblMetazoa"/>
        </authorList>
    </citation>
    <scope>IDENTIFICATION</scope>
    <source>
        <strain evidence="5">Israel</strain>
    </source>
</reference>
<dbReference type="GO" id="GO:0003841">
    <property type="term" value="F:1-acylglycerol-3-phosphate O-acyltransferase activity"/>
    <property type="evidence" value="ECO:0007669"/>
    <property type="project" value="TreeGrafter"/>
</dbReference>
<evidence type="ECO:0000313" key="6">
    <source>
        <dbReference type="Proteomes" id="UP000092462"/>
    </source>
</evidence>
<dbReference type="PANTHER" id="PTHR10983">
    <property type="entry name" value="1-ACYLGLYCEROL-3-PHOSPHATE ACYLTRANSFERASE-RELATED"/>
    <property type="match status" value="1"/>
</dbReference>
<evidence type="ECO:0000313" key="5">
    <source>
        <dbReference type="EnsemblMetazoa" id="PPAI007217-PA"/>
    </source>
</evidence>
<dbReference type="InterPro" id="IPR002123">
    <property type="entry name" value="Plipid/glycerol_acylTrfase"/>
</dbReference>
<evidence type="ECO:0000256" key="1">
    <source>
        <dbReference type="ARBA" id="ARBA00008655"/>
    </source>
</evidence>
<dbReference type="Pfam" id="PF16076">
    <property type="entry name" value="Acyltransf_C"/>
    <property type="match status" value="1"/>
</dbReference>
<dbReference type="Pfam" id="PF01553">
    <property type="entry name" value="Acyltransferase"/>
    <property type="match status" value="1"/>
</dbReference>
<dbReference type="CDD" id="cd07990">
    <property type="entry name" value="LPLAT_LCLAT1-like"/>
    <property type="match status" value="1"/>
</dbReference>
<dbReference type="VEuPathDB" id="VectorBase:PPAI007217"/>
<dbReference type="GO" id="GO:0012505">
    <property type="term" value="C:endomembrane system"/>
    <property type="evidence" value="ECO:0007669"/>
    <property type="project" value="TreeGrafter"/>
</dbReference>
<dbReference type="PANTHER" id="PTHR10983:SF24">
    <property type="entry name" value="1-ACYLGLYCEROL-3-PHOSPHATE O-ACYLTRANSFERASE 3, ISOFORM E-RELATED"/>
    <property type="match status" value="1"/>
</dbReference>
<accession>A0A1B0EYC0</accession>
<evidence type="ECO:0000256" key="3">
    <source>
        <dbReference type="ARBA" id="ARBA00023315"/>
    </source>
</evidence>
<keyword evidence="6" id="KW-1185">Reference proteome</keyword>
<dbReference type="EMBL" id="AJVK01033696">
    <property type="status" value="NOT_ANNOTATED_CDS"/>
    <property type="molecule type" value="Genomic_DNA"/>
</dbReference>
<dbReference type="EMBL" id="AJVK01033698">
    <property type="status" value="NOT_ANNOTATED_CDS"/>
    <property type="molecule type" value="Genomic_DNA"/>
</dbReference>
<proteinExistence type="inferred from homology"/>
<evidence type="ECO:0000259" key="4">
    <source>
        <dbReference type="SMART" id="SM00563"/>
    </source>
</evidence>
<dbReference type="SMART" id="SM00563">
    <property type="entry name" value="PlsC"/>
    <property type="match status" value="1"/>
</dbReference>
<name>A0A1B0EYC0_PHLPP</name>
<comment type="similarity">
    <text evidence="1">Belongs to the 1-acyl-sn-glycerol-3-phosphate acyltransferase family.</text>
</comment>
<dbReference type="InterPro" id="IPR032098">
    <property type="entry name" value="Acyltransf_C"/>
</dbReference>
<dbReference type="Proteomes" id="UP000092462">
    <property type="component" value="Unassembled WGS sequence"/>
</dbReference>
<dbReference type="EMBL" id="AJVK01033697">
    <property type="status" value="NOT_ANNOTATED_CDS"/>
    <property type="molecule type" value="Genomic_DNA"/>
</dbReference>
<evidence type="ECO:0000256" key="2">
    <source>
        <dbReference type="ARBA" id="ARBA00022679"/>
    </source>
</evidence>
<keyword evidence="2" id="KW-0808">Transferase</keyword>
<protein>
    <recommendedName>
        <fullName evidence="4">Phospholipid/glycerol acyltransferase domain-containing protein</fullName>
    </recommendedName>
</protein>
<keyword evidence="3" id="KW-0012">Acyltransferase</keyword>
<organism evidence="5 6">
    <name type="scientific">Phlebotomus papatasi</name>
    <name type="common">Sandfly</name>
    <dbReference type="NCBI Taxonomy" id="29031"/>
    <lineage>
        <taxon>Eukaryota</taxon>
        <taxon>Metazoa</taxon>
        <taxon>Ecdysozoa</taxon>
        <taxon>Arthropoda</taxon>
        <taxon>Hexapoda</taxon>
        <taxon>Insecta</taxon>
        <taxon>Pterygota</taxon>
        <taxon>Neoptera</taxon>
        <taxon>Endopterygota</taxon>
        <taxon>Diptera</taxon>
        <taxon>Nematocera</taxon>
        <taxon>Psychodoidea</taxon>
        <taxon>Psychodidae</taxon>
        <taxon>Phlebotomus</taxon>
        <taxon>Phlebotomus</taxon>
    </lineage>
</organism>
<dbReference type="VEuPathDB" id="VectorBase:PPAPM1_008865"/>
<feature type="domain" description="Phospholipid/glycerol acyltransferase" evidence="4">
    <location>
        <begin position="31"/>
        <end position="153"/>
    </location>
</feature>
<dbReference type="AlphaFoldDB" id="A0A1B0EYC0"/>
<dbReference type="EnsemblMetazoa" id="PPAI007217-RA">
    <property type="protein sequence ID" value="PPAI007217-PA"/>
    <property type="gene ID" value="PPAI007217"/>
</dbReference>
<sequence length="325" mass="37436">IVFLTDWWSNSRVILYIDPEDQKKYFGQEHVMGLMNHTYEIDWLVGWSFCEKIGVLGNCKAYAKKVIQYLPIIGWAWKFSEFVFLERSFDKDKELIGRQLANLLAYPDPIFLLLTPEGTRFTKEKHEASVKFAKEKGTTALTYHLIPRSRGFTTSLPHLRGKCPGILDVQLAFKTDDRVAPTVSNLLCGRGVTAHMYIKRIDLNDVPDKDEEAAEWLQEMFRRKDRMQESFHKHGDFFTSSGVPRLNQYEYKPRLRTLLNTTGWAIVTLTPMTFYLVKMLLSGEIIFFSIGAGILFTFHTLLQKAIGMSKISKGSAYGAMQKNHQ</sequence>